<sequence length="277" mass="30961">MSQTPLLARGVSAEAQLASINAAFPKRRMQILTTGKQGLLSLIGFSMVGLALLIGALYMALPDFLYDYKVSRDPVVDESAQIHGSCKTRKAIFIDCDVQIRYLPTPQDTVAKEIKHSFMFVSFQPSLSTVAVRSRSDPSMITTSIATEHITNRFFMILTFSALFAFIFFGCLYGAWKSFLLKNLIKNKPGLQAVMVKVNDIQNERTVSFETEIDGKKKKLQHILRKKEEPLFLPRQEDLALAVRLTGTPHVILLNDELTTIDFTEQERSALKAAIAA</sequence>
<name>A0A318JBR9_9BURK</name>
<reference evidence="2 3" key="1">
    <citation type="submission" date="2018-05" db="EMBL/GenBank/DDBJ databases">
        <title>Genomic Encyclopedia of Type Strains, Phase IV (KMG-IV): sequencing the most valuable type-strain genomes for metagenomic binning, comparative biology and taxonomic classification.</title>
        <authorList>
            <person name="Goeker M."/>
        </authorList>
    </citation>
    <scope>NUCLEOTIDE SEQUENCE [LARGE SCALE GENOMIC DNA]</scope>
    <source>
        <strain evidence="2 3">DSM 19792</strain>
    </source>
</reference>
<protein>
    <submittedName>
        <fullName evidence="2">Uncharacterized protein</fullName>
    </submittedName>
</protein>
<keyword evidence="1" id="KW-0472">Membrane</keyword>
<keyword evidence="1" id="KW-1133">Transmembrane helix</keyword>
<dbReference type="AlphaFoldDB" id="A0A318JBR9"/>
<feature type="transmembrane region" description="Helical" evidence="1">
    <location>
        <begin position="154"/>
        <end position="176"/>
    </location>
</feature>
<dbReference type="RefSeq" id="WP_110254515.1">
    <property type="nucleotide sequence ID" value="NZ_QJKB01000002.1"/>
</dbReference>
<keyword evidence="3" id="KW-1185">Reference proteome</keyword>
<evidence type="ECO:0000313" key="3">
    <source>
        <dbReference type="Proteomes" id="UP000247792"/>
    </source>
</evidence>
<evidence type="ECO:0000313" key="2">
    <source>
        <dbReference type="EMBL" id="PXX45036.1"/>
    </source>
</evidence>
<evidence type="ECO:0000256" key="1">
    <source>
        <dbReference type="SAM" id="Phobius"/>
    </source>
</evidence>
<proteinExistence type="predicted"/>
<organism evidence="2 3">
    <name type="scientific">Undibacterium pigrum</name>
    <dbReference type="NCBI Taxonomy" id="401470"/>
    <lineage>
        <taxon>Bacteria</taxon>
        <taxon>Pseudomonadati</taxon>
        <taxon>Pseudomonadota</taxon>
        <taxon>Betaproteobacteria</taxon>
        <taxon>Burkholderiales</taxon>
        <taxon>Oxalobacteraceae</taxon>
        <taxon>Undibacterium</taxon>
    </lineage>
</organism>
<keyword evidence="1" id="KW-0812">Transmembrane</keyword>
<comment type="caution">
    <text evidence="2">The sequence shown here is derived from an EMBL/GenBank/DDBJ whole genome shotgun (WGS) entry which is preliminary data.</text>
</comment>
<dbReference type="Proteomes" id="UP000247792">
    <property type="component" value="Unassembled WGS sequence"/>
</dbReference>
<dbReference type="OrthoDB" id="7066924at2"/>
<feature type="transmembrane region" description="Helical" evidence="1">
    <location>
        <begin position="38"/>
        <end position="61"/>
    </location>
</feature>
<gene>
    <name evidence="2" type="ORF">DFR42_102248</name>
</gene>
<dbReference type="EMBL" id="QJKB01000002">
    <property type="protein sequence ID" value="PXX45036.1"/>
    <property type="molecule type" value="Genomic_DNA"/>
</dbReference>
<accession>A0A318JBR9</accession>